<evidence type="ECO:0000259" key="7">
    <source>
        <dbReference type="PROSITE" id="PS51195"/>
    </source>
</evidence>
<sequence>TMGGYWAVRGDTGTLVSPQSNWNEIVDSFDDMNLSEALLRGIYAYGFEKPSAIQQRAILPCIKGPQLHLFYPKTSPPFSSPPPRGQSGPKVALFGLNLCCLPPEVGRKGCRSAACGPKSAVFWPKIAFFFFTCASRLLSGCLEGPQPDPKSHCSAPKLL</sequence>
<protein>
    <recommendedName>
        <fullName evidence="1">RNA helicase</fullName>
        <ecNumber evidence="1">3.6.4.13</ecNumber>
    </recommendedName>
</protein>
<evidence type="ECO:0000256" key="2">
    <source>
        <dbReference type="ARBA" id="ARBA00022741"/>
    </source>
</evidence>
<dbReference type="Gene3D" id="3.40.50.300">
    <property type="entry name" value="P-loop containing nucleotide triphosphate hydrolases"/>
    <property type="match status" value="1"/>
</dbReference>
<evidence type="ECO:0000256" key="3">
    <source>
        <dbReference type="ARBA" id="ARBA00022801"/>
    </source>
</evidence>
<evidence type="ECO:0000256" key="1">
    <source>
        <dbReference type="ARBA" id="ARBA00012552"/>
    </source>
</evidence>
<dbReference type="AlphaFoldDB" id="A0A669QZI6"/>
<dbReference type="EC" id="3.6.4.13" evidence="1"/>
<dbReference type="GO" id="GO:0005524">
    <property type="term" value="F:ATP binding"/>
    <property type="evidence" value="ECO:0007669"/>
    <property type="project" value="UniProtKB-KW"/>
</dbReference>
<dbReference type="Proteomes" id="UP000472261">
    <property type="component" value="Unplaced"/>
</dbReference>
<evidence type="ECO:0000313" key="8">
    <source>
        <dbReference type="Ensembl" id="ENSPCLP00000019871.1"/>
    </source>
</evidence>
<proteinExistence type="predicted"/>
<feature type="short sequence motif" description="Q motif" evidence="6">
    <location>
        <begin position="27"/>
        <end position="55"/>
    </location>
</feature>
<keyword evidence="2" id="KW-0547">Nucleotide-binding</keyword>
<reference evidence="8" key="1">
    <citation type="submission" date="2025-08" db="UniProtKB">
        <authorList>
            <consortium name="Ensembl"/>
        </authorList>
    </citation>
    <scope>IDENTIFICATION</scope>
</reference>
<name>A0A669QZI6_PHACC</name>
<evidence type="ECO:0000256" key="6">
    <source>
        <dbReference type="PROSITE-ProRule" id="PRU00552"/>
    </source>
</evidence>
<keyword evidence="3" id="KW-0378">Hydrolase</keyword>
<evidence type="ECO:0000256" key="4">
    <source>
        <dbReference type="ARBA" id="ARBA00022806"/>
    </source>
</evidence>
<dbReference type="InterPro" id="IPR014014">
    <property type="entry name" value="RNA_helicase_DEAD_Q_motif"/>
</dbReference>
<keyword evidence="5" id="KW-0067">ATP-binding</keyword>
<reference evidence="8" key="2">
    <citation type="submission" date="2025-09" db="UniProtKB">
        <authorList>
            <consortium name="Ensembl"/>
        </authorList>
    </citation>
    <scope>IDENTIFICATION</scope>
</reference>
<dbReference type="InterPro" id="IPR027417">
    <property type="entry name" value="P-loop_NTPase"/>
</dbReference>
<evidence type="ECO:0000313" key="9">
    <source>
        <dbReference type="Proteomes" id="UP000472261"/>
    </source>
</evidence>
<dbReference type="PROSITE" id="PS51195">
    <property type="entry name" value="Q_MOTIF"/>
    <property type="match status" value="1"/>
</dbReference>
<evidence type="ECO:0000256" key="5">
    <source>
        <dbReference type="ARBA" id="ARBA00022840"/>
    </source>
</evidence>
<feature type="domain" description="DEAD-box RNA helicase Q" evidence="7">
    <location>
        <begin position="27"/>
        <end position="55"/>
    </location>
</feature>
<dbReference type="GO" id="GO:0016787">
    <property type="term" value="F:hydrolase activity"/>
    <property type="evidence" value="ECO:0007669"/>
    <property type="project" value="UniProtKB-KW"/>
</dbReference>
<accession>A0A669QZI6</accession>
<organism evidence="8 9">
    <name type="scientific">Phasianus colchicus</name>
    <name type="common">Common pheasant</name>
    <dbReference type="NCBI Taxonomy" id="9054"/>
    <lineage>
        <taxon>Eukaryota</taxon>
        <taxon>Metazoa</taxon>
        <taxon>Chordata</taxon>
        <taxon>Craniata</taxon>
        <taxon>Vertebrata</taxon>
        <taxon>Euteleostomi</taxon>
        <taxon>Archelosauria</taxon>
        <taxon>Archosauria</taxon>
        <taxon>Dinosauria</taxon>
        <taxon>Saurischia</taxon>
        <taxon>Theropoda</taxon>
        <taxon>Coelurosauria</taxon>
        <taxon>Aves</taxon>
        <taxon>Neognathae</taxon>
        <taxon>Galloanserae</taxon>
        <taxon>Galliformes</taxon>
        <taxon>Phasianidae</taxon>
        <taxon>Phasianinae</taxon>
        <taxon>Phasianus</taxon>
    </lineage>
</organism>
<keyword evidence="4" id="KW-0347">Helicase</keyword>
<keyword evidence="9" id="KW-1185">Reference proteome</keyword>
<dbReference type="SUPFAM" id="SSF52540">
    <property type="entry name" value="P-loop containing nucleoside triphosphate hydrolases"/>
    <property type="match status" value="1"/>
</dbReference>
<dbReference type="GO" id="GO:0003724">
    <property type="term" value="F:RNA helicase activity"/>
    <property type="evidence" value="ECO:0007669"/>
    <property type="project" value="UniProtKB-EC"/>
</dbReference>
<dbReference type="Ensembl" id="ENSPCLT00000026793.1">
    <property type="protein sequence ID" value="ENSPCLP00000019871.1"/>
    <property type="gene ID" value="ENSPCLG00000016883.1"/>
</dbReference>